<dbReference type="Proteomes" id="UP000219338">
    <property type="component" value="Unassembled WGS sequence"/>
</dbReference>
<accession>A0A284RGG4</accession>
<gene>
    <name evidence="2" type="ORF">ARMOST_11191</name>
</gene>
<evidence type="ECO:0000256" key="1">
    <source>
        <dbReference type="SAM" id="MobiDB-lite"/>
    </source>
</evidence>
<reference evidence="3" key="1">
    <citation type="journal article" date="2017" name="Nat. Ecol. Evol.">
        <title>Genome expansion and lineage-specific genetic innovations in the forest pathogenic fungi Armillaria.</title>
        <authorList>
            <person name="Sipos G."/>
            <person name="Prasanna A.N."/>
            <person name="Walter M.C."/>
            <person name="O'Connor E."/>
            <person name="Balint B."/>
            <person name="Krizsan K."/>
            <person name="Kiss B."/>
            <person name="Hess J."/>
            <person name="Varga T."/>
            <person name="Slot J."/>
            <person name="Riley R."/>
            <person name="Boka B."/>
            <person name="Rigling D."/>
            <person name="Barry K."/>
            <person name="Lee J."/>
            <person name="Mihaltcheva S."/>
            <person name="LaButti K."/>
            <person name="Lipzen A."/>
            <person name="Waldron R."/>
            <person name="Moloney N.M."/>
            <person name="Sperisen C."/>
            <person name="Kredics L."/>
            <person name="Vagvoelgyi C."/>
            <person name="Patrignani A."/>
            <person name="Fitzpatrick D."/>
            <person name="Nagy I."/>
            <person name="Doyle S."/>
            <person name="Anderson J.B."/>
            <person name="Grigoriev I.V."/>
            <person name="Gueldener U."/>
            <person name="Muensterkoetter M."/>
            <person name="Nagy L.G."/>
        </authorList>
    </citation>
    <scope>NUCLEOTIDE SEQUENCE [LARGE SCALE GENOMIC DNA]</scope>
    <source>
        <strain evidence="3">C18/9</strain>
    </source>
</reference>
<feature type="compositionally biased region" description="Polar residues" evidence="1">
    <location>
        <begin position="23"/>
        <end position="36"/>
    </location>
</feature>
<protein>
    <submittedName>
        <fullName evidence="2">Uncharacterized protein</fullName>
    </submittedName>
</protein>
<feature type="region of interest" description="Disordered" evidence="1">
    <location>
        <begin position="90"/>
        <end position="112"/>
    </location>
</feature>
<sequence>MPSARKSGPGSGSSGFKAKSVSNTLSESPSTATTKKPGQPKMAARRPQNQRPVAPRLISKPPQKSESQQTEVHQIVRKLVPSVFKAYEIETPAQSSTESSPKDTASELPSDWEAKVGMGTPALWSQYGDNKGALTLYKGNRTANDITVKIDEGDGFFSSTPILEGGPSAEPLDLFGPAALLDYPTAKAQGDTSGNQDSEVSADLIATLENENRALLDTIMELRNSNTHFNEQRQKAGMAEYMYVHLRQLQLQRSIANFESRKISAERLVDTFKQHLHELENIGNKFLEDLPEIFGRTEFDEMFSGVKRESESVDLELEAPPAKKFRPVAYMAKGTQA</sequence>
<name>A0A284RGG4_ARMOS</name>
<organism evidence="2 3">
    <name type="scientific">Armillaria ostoyae</name>
    <name type="common">Armillaria root rot fungus</name>
    <dbReference type="NCBI Taxonomy" id="47428"/>
    <lineage>
        <taxon>Eukaryota</taxon>
        <taxon>Fungi</taxon>
        <taxon>Dikarya</taxon>
        <taxon>Basidiomycota</taxon>
        <taxon>Agaricomycotina</taxon>
        <taxon>Agaricomycetes</taxon>
        <taxon>Agaricomycetidae</taxon>
        <taxon>Agaricales</taxon>
        <taxon>Marasmiineae</taxon>
        <taxon>Physalacriaceae</taxon>
        <taxon>Armillaria</taxon>
    </lineage>
</organism>
<proteinExistence type="predicted"/>
<feature type="compositionally biased region" description="Polar residues" evidence="1">
    <location>
        <begin position="62"/>
        <end position="72"/>
    </location>
</feature>
<dbReference type="EMBL" id="FUEG01000008">
    <property type="protein sequence ID" value="SJL07838.1"/>
    <property type="molecule type" value="Genomic_DNA"/>
</dbReference>
<keyword evidence="3" id="KW-1185">Reference proteome</keyword>
<dbReference type="OMA" id="MAEYMYV"/>
<evidence type="ECO:0000313" key="2">
    <source>
        <dbReference type="EMBL" id="SJL07838.1"/>
    </source>
</evidence>
<dbReference type="OrthoDB" id="2865982at2759"/>
<evidence type="ECO:0000313" key="3">
    <source>
        <dbReference type="Proteomes" id="UP000219338"/>
    </source>
</evidence>
<dbReference type="AlphaFoldDB" id="A0A284RGG4"/>
<feature type="region of interest" description="Disordered" evidence="1">
    <location>
        <begin position="1"/>
        <end position="72"/>
    </location>
</feature>
<feature type="compositionally biased region" description="Low complexity" evidence="1">
    <location>
        <begin position="1"/>
        <end position="22"/>
    </location>
</feature>